<dbReference type="AlphaFoldDB" id="A0A2W2BPJ7"/>
<dbReference type="Proteomes" id="UP000248795">
    <property type="component" value="Unassembled WGS sequence"/>
</dbReference>
<reference evidence="2" key="1">
    <citation type="submission" date="2018-06" db="EMBL/GenBank/DDBJ databases">
        <title>Aestuariibacter litoralis strain KCTC 52945T.</title>
        <authorList>
            <person name="Li X."/>
            <person name="Salam N."/>
            <person name="Li J.-L."/>
            <person name="Chen Y.-M."/>
            <person name="Yang Z.-W."/>
            <person name="Zhang L.-Y."/>
            <person name="Han M.-X."/>
            <person name="Xiao M."/>
            <person name="Li W.-J."/>
        </authorList>
    </citation>
    <scope>NUCLEOTIDE SEQUENCE [LARGE SCALE GENOMIC DNA]</scope>
    <source>
        <strain evidence="2">KCTC 52945</strain>
    </source>
</reference>
<protein>
    <submittedName>
        <fullName evidence="1">Uncharacterized protein</fullName>
    </submittedName>
</protein>
<evidence type="ECO:0000313" key="1">
    <source>
        <dbReference type="EMBL" id="PZF75336.1"/>
    </source>
</evidence>
<sequence>MTRSRRDLPDHPAERLVISGYRNMMAALDLGDGACWEEIWRAFTRELGPEDARRTVGEVQYWVRTLRACSARALGFYPQCSGLLCEDECMALTLVAAAQAGDASTGCEAASLLTGSGEAARLREVWQASCHLATALTCSGCRMQACPLFALRTLN</sequence>
<keyword evidence="2" id="KW-1185">Reference proteome</keyword>
<dbReference type="RefSeq" id="WP_111200042.1">
    <property type="nucleotide sequence ID" value="NZ_QKVK01000011.1"/>
</dbReference>
<gene>
    <name evidence="1" type="ORF">DK847_18570</name>
</gene>
<proteinExistence type="predicted"/>
<organism evidence="1 2">
    <name type="scientific">Aestuariivirga litoralis</name>
    <dbReference type="NCBI Taxonomy" id="2650924"/>
    <lineage>
        <taxon>Bacteria</taxon>
        <taxon>Pseudomonadati</taxon>
        <taxon>Pseudomonadota</taxon>
        <taxon>Alphaproteobacteria</taxon>
        <taxon>Hyphomicrobiales</taxon>
        <taxon>Aestuariivirgaceae</taxon>
        <taxon>Aestuariivirga</taxon>
    </lineage>
</organism>
<comment type="caution">
    <text evidence="1">The sequence shown here is derived from an EMBL/GenBank/DDBJ whole genome shotgun (WGS) entry which is preliminary data.</text>
</comment>
<dbReference type="EMBL" id="QKVK01000011">
    <property type="protein sequence ID" value="PZF75336.1"/>
    <property type="molecule type" value="Genomic_DNA"/>
</dbReference>
<evidence type="ECO:0000313" key="2">
    <source>
        <dbReference type="Proteomes" id="UP000248795"/>
    </source>
</evidence>
<accession>A0A2W2BPJ7</accession>
<name>A0A2W2BPJ7_9HYPH</name>